<reference evidence="1" key="2">
    <citation type="journal article" date="2015" name="Data Brief">
        <title>Shoot transcriptome of the giant reed, Arundo donax.</title>
        <authorList>
            <person name="Barrero R.A."/>
            <person name="Guerrero F.D."/>
            <person name="Moolhuijzen P."/>
            <person name="Goolsby J.A."/>
            <person name="Tidwell J."/>
            <person name="Bellgard S.E."/>
            <person name="Bellgard M.I."/>
        </authorList>
    </citation>
    <scope>NUCLEOTIDE SEQUENCE</scope>
    <source>
        <tissue evidence="1">Shoot tissue taken approximately 20 cm above the soil surface</tissue>
    </source>
</reference>
<reference evidence="1" key="1">
    <citation type="submission" date="2014-09" db="EMBL/GenBank/DDBJ databases">
        <authorList>
            <person name="Magalhaes I.L.F."/>
            <person name="Oliveira U."/>
            <person name="Santos F.R."/>
            <person name="Vidigal T.H.D.A."/>
            <person name="Brescovit A.D."/>
            <person name="Santos A.J."/>
        </authorList>
    </citation>
    <scope>NUCLEOTIDE SEQUENCE</scope>
    <source>
        <tissue evidence="1">Shoot tissue taken approximately 20 cm above the soil surface</tissue>
    </source>
</reference>
<dbReference type="EMBL" id="GBRH01272816">
    <property type="protein sequence ID" value="JAD25079.1"/>
    <property type="molecule type" value="Transcribed_RNA"/>
</dbReference>
<sequence>MSLRSQSTSSRHWRATRLCNLDFTPWT</sequence>
<organism evidence="1">
    <name type="scientific">Arundo donax</name>
    <name type="common">Giant reed</name>
    <name type="synonym">Donax arundinaceus</name>
    <dbReference type="NCBI Taxonomy" id="35708"/>
    <lineage>
        <taxon>Eukaryota</taxon>
        <taxon>Viridiplantae</taxon>
        <taxon>Streptophyta</taxon>
        <taxon>Embryophyta</taxon>
        <taxon>Tracheophyta</taxon>
        <taxon>Spermatophyta</taxon>
        <taxon>Magnoliopsida</taxon>
        <taxon>Liliopsida</taxon>
        <taxon>Poales</taxon>
        <taxon>Poaceae</taxon>
        <taxon>PACMAD clade</taxon>
        <taxon>Arundinoideae</taxon>
        <taxon>Arundineae</taxon>
        <taxon>Arundo</taxon>
    </lineage>
</organism>
<protein>
    <submittedName>
        <fullName evidence="1">Uncharacterized protein</fullName>
    </submittedName>
</protein>
<evidence type="ECO:0000313" key="1">
    <source>
        <dbReference type="EMBL" id="JAD25079.1"/>
    </source>
</evidence>
<dbReference type="AlphaFoldDB" id="A0A0A8YFR5"/>
<accession>A0A0A8YFR5</accession>
<name>A0A0A8YFR5_ARUDO</name>
<proteinExistence type="predicted"/>